<dbReference type="SMART" id="SM00248">
    <property type="entry name" value="ANK"/>
    <property type="match status" value="4"/>
</dbReference>
<keyword evidence="3" id="KW-1003">Cell membrane</keyword>
<feature type="repeat" description="ANK" evidence="14">
    <location>
        <begin position="231"/>
        <end position="263"/>
    </location>
</feature>
<keyword evidence="9 17" id="KW-1133">Transmembrane helix</keyword>
<evidence type="ECO:0000256" key="7">
    <source>
        <dbReference type="ARBA" id="ARBA00022737"/>
    </source>
</evidence>
<keyword evidence="10" id="KW-0406">Ion transport</keyword>
<evidence type="ECO:0000256" key="5">
    <source>
        <dbReference type="ARBA" id="ARBA00022673"/>
    </source>
</evidence>
<evidence type="ECO:0000256" key="11">
    <source>
        <dbReference type="ARBA" id="ARBA00023136"/>
    </source>
</evidence>
<keyword evidence="14" id="KW-0040">ANK repeat</keyword>
<evidence type="ECO:0000256" key="1">
    <source>
        <dbReference type="ARBA" id="ARBA00004651"/>
    </source>
</evidence>
<feature type="transmembrane region" description="Helical" evidence="17">
    <location>
        <begin position="388"/>
        <end position="409"/>
    </location>
</feature>
<dbReference type="InterPro" id="IPR002110">
    <property type="entry name" value="Ankyrin_rpt"/>
</dbReference>
<reference evidence="19 20" key="1">
    <citation type="submission" date="2021-04" db="EMBL/GenBank/DDBJ databases">
        <authorList>
            <person name="Bliznina A."/>
        </authorList>
    </citation>
    <scope>NUCLEOTIDE SEQUENCE [LARGE SCALE GENOMIC DNA]</scope>
</reference>
<dbReference type="PROSITE" id="PS50088">
    <property type="entry name" value="ANK_REPEAT"/>
    <property type="match status" value="4"/>
</dbReference>
<evidence type="ECO:0000256" key="6">
    <source>
        <dbReference type="ARBA" id="ARBA00022692"/>
    </source>
</evidence>
<feature type="transmembrane region" description="Helical" evidence="17">
    <location>
        <begin position="469"/>
        <end position="492"/>
    </location>
</feature>
<dbReference type="InterPro" id="IPR036770">
    <property type="entry name" value="Ankyrin_rpt-contain_sf"/>
</dbReference>
<keyword evidence="11 17" id="KW-0472">Membrane</keyword>
<dbReference type="Pfam" id="PF12796">
    <property type="entry name" value="Ank_2"/>
    <property type="match status" value="2"/>
</dbReference>
<organism evidence="19 20">
    <name type="scientific">Oikopleura dioica</name>
    <name type="common">Tunicate</name>
    <dbReference type="NCBI Taxonomy" id="34765"/>
    <lineage>
        <taxon>Eukaryota</taxon>
        <taxon>Metazoa</taxon>
        <taxon>Chordata</taxon>
        <taxon>Tunicata</taxon>
        <taxon>Appendicularia</taxon>
        <taxon>Copelata</taxon>
        <taxon>Oikopleuridae</taxon>
        <taxon>Oikopleura</taxon>
    </lineage>
</organism>
<proteinExistence type="predicted"/>
<protein>
    <submittedName>
        <fullName evidence="19">Oidioi.mRNA.OKI2018_I69.PAR.g10762.t1.cds</fullName>
    </submittedName>
</protein>
<comment type="subcellular location">
    <subcellularLocation>
        <location evidence="1">Cell membrane</location>
        <topology evidence="1">Multi-pass membrane protein</topology>
    </subcellularLocation>
</comment>
<keyword evidence="8" id="KW-0106">Calcium</keyword>
<accession>A0ABN7RWJ0</accession>
<evidence type="ECO:0000256" key="12">
    <source>
        <dbReference type="ARBA" id="ARBA00023303"/>
    </source>
</evidence>
<evidence type="ECO:0000259" key="18">
    <source>
        <dbReference type="Pfam" id="PF00520"/>
    </source>
</evidence>
<evidence type="ECO:0000256" key="3">
    <source>
        <dbReference type="ARBA" id="ARBA00022475"/>
    </source>
</evidence>
<feature type="repeat" description="ANK" evidence="14">
    <location>
        <begin position="150"/>
        <end position="178"/>
    </location>
</feature>
<evidence type="ECO:0000256" key="14">
    <source>
        <dbReference type="PROSITE-ProRule" id="PRU00023"/>
    </source>
</evidence>
<dbReference type="Proteomes" id="UP001158576">
    <property type="component" value="Chromosome PAR"/>
</dbReference>
<keyword evidence="6 17" id="KW-0812">Transmembrane</keyword>
<evidence type="ECO:0000256" key="15">
    <source>
        <dbReference type="SAM" id="Coils"/>
    </source>
</evidence>
<feature type="repeat" description="ANK" evidence="14">
    <location>
        <begin position="117"/>
        <end position="149"/>
    </location>
</feature>
<feature type="compositionally biased region" description="Polar residues" evidence="16">
    <location>
        <begin position="868"/>
        <end position="878"/>
    </location>
</feature>
<comment type="catalytic activity">
    <reaction evidence="13">
        <text>Ca(2+)(in) = Ca(2+)(out)</text>
        <dbReference type="Rhea" id="RHEA:29671"/>
        <dbReference type="ChEBI" id="CHEBI:29108"/>
    </reaction>
</comment>
<dbReference type="EMBL" id="OU015568">
    <property type="protein sequence ID" value="CAG5084889.1"/>
    <property type="molecule type" value="Genomic_DNA"/>
</dbReference>
<feature type="transmembrane region" description="Helical" evidence="17">
    <location>
        <begin position="358"/>
        <end position="376"/>
    </location>
</feature>
<keyword evidence="2" id="KW-0813">Transport</keyword>
<dbReference type="Pfam" id="PF00520">
    <property type="entry name" value="Ion_trans"/>
    <property type="match status" value="1"/>
</dbReference>
<evidence type="ECO:0000313" key="20">
    <source>
        <dbReference type="Proteomes" id="UP001158576"/>
    </source>
</evidence>
<evidence type="ECO:0000256" key="16">
    <source>
        <dbReference type="SAM" id="MobiDB-lite"/>
    </source>
</evidence>
<evidence type="ECO:0000256" key="8">
    <source>
        <dbReference type="ARBA" id="ARBA00022837"/>
    </source>
</evidence>
<keyword evidence="5" id="KW-0107">Calcium channel</keyword>
<evidence type="ECO:0000256" key="2">
    <source>
        <dbReference type="ARBA" id="ARBA00022448"/>
    </source>
</evidence>
<dbReference type="PROSITE" id="PS50297">
    <property type="entry name" value="ANK_REP_REGION"/>
    <property type="match status" value="3"/>
</dbReference>
<dbReference type="InterPro" id="IPR024862">
    <property type="entry name" value="TRPV"/>
</dbReference>
<evidence type="ECO:0000256" key="10">
    <source>
        <dbReference type="ARBA" id="ARBA00023065"/>
    </source>
</evidence>
<gene>
    <name evidence="19" type="ORF">OKIOD_LOCUS2320</name>
</gene>
<feature type="transmembrane region" description="Helical" evidence="17">
    <location>
        <begin position="574"/>
        <end position="596"/>
    </location>
</feature>
<dbReference type="Gene3D" id="1.10.287.70">
    <property type="match status" value="1"/>
</dbReference>
<keyword evidence="12" id="KW-0407">Ion channel</keyword>
<feature type="domain" description="Ion transport" evidence="18">
    <location>
        <begin position="407"/>
        <end position="672"/>
    </location>
</feature>
<evidence type="ECO:0000256" key="4">
    <source>
        <dbReference type="ARBA" id="ARBA00022568"/>
    </source>
</evidence>
<dbReference type="PANTHER" id="PTHR10582:SF33">
    <property type="entry name" value="TRANSIENT RECEPTOR POTENTIAL CHANNEL PYREXIA"/>
    <property type="match status" value="1"/>
</dbReference>
<dbReference type="SUPFAM" id="SSF48403">
    <property type="entry name" value="Ankyrin repeat"/>
    <property type="match status" value="1"/>
</dbReference>
<name>A0ABN7RWJ0_OIKDI</name>
<feature type="transmembrane region" description="Helical" evidence="17">
    <location>
        <begin position="639"/>
        <end position="661"/>
    </location>
</feature>
<feature type="repeat" description="ANK" evidence="14">
    <location>
        <begin position="198"/>
        <end position="230"/>
    </location>
</feature>
<sequence>MSDEEDSSNKSPNPFGVAALAATAFTKGRRKHKLASTVFKGALEDLKNDPENIFWSGKQHTLSREVSRVAKTPELDRQLLEIFIEVDDEWDEDDEIDIEKVSELVGKGASINARDIYGQTILHAIAREWDTDIAKFVIQLGADVNAVDHYGRAPIHLAAAHDFVEMIHFLASQGADVNMPVVHNLKLCTQLDPECAPQNQTPLHMAAGADAADACEALLELGADIEARDYHDRTPLFLAAELDRSVSAHVLLEKNADATTRDKYGNICLTVMASKMPQVASEALNQLWTYNRRNRNQYFWLDKLLPSSAELIRASRARNILEVIVNERKLDLVTHNIIQKFIDILWAKYGQMAFYKEALLTFLFIGLWTTIAVSKAADEAYIYEDDEWWRWLLLVLAIVTTGLVIGIEIREYKIGKYKLQEYKSWRIVQVEEDAKYSHPMRKHESKFIESEKESLEAEKMYYFSSGWNYYDWFCNFLLLLALSIHSAAVGLFNAREIVPIENNDPGVTILEDSTACFGRLNVEDCELVSSINRVHYSLFAFTMVVLYARAFKLMRVTLFMGPFIVIIQKMMWDLLKFCAMWLVLYGGYAIAFYLVWGHSNQEDEILSDTDEMLFMIYRLILVDEWPYDAMMETNKPMTYILVGSYLMFCAILLLNLFIALLSDTFQRIYDNAHSNAVMQRAIYLKEHLHEFNDEEKIELSRYFETKCSPLREDWDDDSPETEQTQLKKITHQIHAKLTKLEEFIEEQAEELEKREGRAGPTNMPRGRGAVSQLDVEGLKQSINRQMKEFTRKQDEALERLENFESSMRARLEKIDKRQKIRIEKGPKSELKSTFLPPMIPTQQTVQTISQVEKIQPKVDTWNVLPSVDNPTFATPSSTENKEESEA</sequence>
<feature type="region of interest" description="Disordered" evidence="16">
    <location>
        <begin position="862"/>
        <end position="886"/>
    </location>
</feature>
<dbReference type="PANTHER" id="PTHR10582">
    <property type="entry name" value="TRANSIENT RECEPTOR POTENTIAL ION CHANNEL PROTEIN"/>
    <property type="match status" value="1"/>
</dbReference>
<evidence type="ECO:0000256" key="17">
    <source>
        <dbReference type="SAM" id="Phobius"/>
    </source>
</evidence>
<dbReference type="Gene3D" id="1.25.40.20">
    <property type="entry name" value="Ankyrin repeat-containing domain"/>
    <property type="match status" value="2"/>
</dbReference>
<keyword evidence="4" id="KW-0109">Calcium transport</keyword>
<keyword evidence="20" id="KW-1185">Reference proteome</keyword>
<evidence type="ECO:0000313" key="19">
    <source>
        <dbReference type="EMBL" id="CAG5084889.1"/>
    </source>
</evidence>
<evidence type="ECO:0000256" key="9">
    <source>
        <dbReference type="ARBA" id="ARBA00022989"/>
    </source>
</evidence>
<keyword evidence="15" id="KW-0175">Coiled coil</keyword>
<keyword evidence="7" id="KW-0677">Repeat</keyword>
<dbReference type="InterPro" id="IPR005821">
    <property type="entry name" value="Ion_trans_dom"/>
</dbReference>
<evidence type="ECO:0000256" key="13">
    <source>
        <dbReference type="ARBA" id="ARBA00036634"/>
    </source>
</evidence>
<feature type="coiled-coil region" evidence="15">
    <location>
        <begin position="734"/>
        <end position="806"/>
    </location>
</feature>